<evidence type="ECO:0000313" key="1">
    <source>
        <dbReference type="EMBL" id="AET02827.1"/>
    </source>
</evidence>
<proteinExistence type="predicted"/>
<reference evidence="1 3" key="1">
    <citation type="journal article" date="2011" name="Nature">
        <title>The Medicago genome provides insight into the evolution of rhizobial symbioses.</title>
        <authorList>
            <person name="Young N.D."/>
            <person name="Debelle F."/>
            <person name="Oldroyd G.E."/>
            <person name="Geurts R."/>
            <person name="Cannon S.B."/>
            <person name="Udvardi M.K."/>
            <person name="Benedito V.A."/>
            <person name="Mayer K.F."/>
            <person name="Gouzy J."/>
            <person name="Schoof H."/>
            <person name="Van de Peer Y."/>
            <person name="Proost S."/>
            <person name="Cook D.R."/>
            <person name="Meyers B.C."/>
            <person name="Spannagl M."/>
            <person name="Cheung F."/>
            <person name="De Mita S."/>
            <person name="Krishnakumar V."/>
            <person name="Gundlach H."/>
            <person name="Zhou S."/>
            <person name="Mudge J."/>
            <person name="Bharti A.K."/>
            <person name="Murray J.D."/>
            <person name="Naoumkina M.A."/>
            <person name="Rosen B."/>
            <person name="Silverstein K.A."/>
            <person name="Tang H."/>
            <person name="Rombauts S."/>
            <person name="Zhao P.X."/>
            <person name="Zhou P."/>
            <person name="Barbe V."/>
            <person name="Bardou P."/>
            <person name="Bechner M."/>
            <person name="Bellec A."/>
            <person name="Berger A."/>
            <person name="Berges H."/>
            <person name="Bidwell S."/>
            <person name="Bisseling T."/>
            <person name="Choisne N."/>
            <person name="Couloux A."/>
            <person name="Denny R."/>
            <person name="Deshpande S."/>
            <person name="Dai X."/>
            <person name="Doyle J.J."/>
            <person name="Dudez A.M."/>
            <person name="Farmer A.D."/>
            <person name="Fouteau S."/>
            <person name="Franken C."/>
            <person name="Gibelin C."/>
            <person name="Gish J."/>
            <person name="Goldstein S."/>
            <person name="Gonzalez A.J."/>
            <person name="Green P.J."/>
            <person name="Hallab A."/>
            <person name="Hartog M."/>
            <person name="Hua A."/>
            <person name="Humphray S.J."/>
            <person name="Jeong D.H."/>
            <person name="Jing Y."/>
            <person name="Jocker A."/>
            <person name="Kenton S.M."/>
            <person name="Kim D.J."/>
            <person name="Klee K."/>
            <person name="Lai H."/>
            <person name="Lang C."/>
            <person name="Lin S."/>
            <person name="Macmil S.L."/>
            <person name="Magdelenat G."/>
            <person name="Matthews L."/>
            <person name="McCorrison J."/>
            <person name="Monaghan E.L."/>
            <person name="Mun J.H."/>
            <person name="Najar F.Z."/>
            <person name="Nicholson C."/>
            <person name="Noirot C."/>
            <person name="O'Bleness M."/>
            <person name="Paule C.R."/>
            <person name="Poulain J."/>
            <person name="Prion F."/>
            <person name="Qin B."/>
            <person name="Qu C."/>
            <person name="Retzel E.F."/>
            <person name="Riddle C."/>
            <person name="Sallet E."/>
            <person name="Samain S."/>
            <person name="Samson N."/>
            <person name="Sanders I."/>
            <person name="Saurat O."/>
            <person name="Scarpelli C."/>
            <person name="Schiex T."/>
            <person name="Segurens B."/>
            <person name="Severin A.J."/>
            <person name="Sherrier D.J."/>
            <person name="Shi R."/>
            <person name="Sims S."/>
            <person name="Singer S.R."/>
            <person name="Sinharoy S."/>
            <person name="Sterck L."/>
            <person name="Viollet A."/>
            <person name="Wang B.B."/>
            <person name="Wang K."/>
            <person name="Wang M."/>
            <person name="Wang X."/>
            <person name="Warfsmann J."/>
            <person name="Weissenbach J."/>
            <person name="White D.D."/>
            <person name="White J.D."/>
            <person name="Wiley G.B."/>
            <person name="Wincker P."/>
            <person name="Xing Y."/>
            <person name="Yang L."/>
            <person name="Yao Z."/>
            <person name="Ying F."/>
            <person name="Zhai J."/>
            <person name="Zhou L."/>
            <person name="Zuber A."/>
            <person name="Denarie J."/>
            <person name="Dixon R.A."/>
            <person name="May G.D."/>
            <person name="Schwartz D.C."/>
            <person name="Rogers J."/>
            <person name="Quetier F."/>
            <person name="Town C.D."/>
            <person name="Roe B.A."/>
        </authorList>
    </citation>
    <scope>NUCLEOTIDE SEQUENCE [LARGE SCALE GENOMIC DNA]</scope>
    <source>
        <strain evidence="1">A17</strain>
        <strain evidence="2 3">cv. Jemalong A17</strain>
    </source>
</reference>
<organism evidence="1 3">
    <name type="scientific">Medicago truncatula</name>
    <name type="common">Barrel medic</name>
    <name type="synonym">Medicago tribuloides</name>
    <dbReference type="NCBI Taxonomy" id="3880"/>
    <lineage>
        <taxon>Eukaryota</taxon>
        <taxon>Viridiplantae</taxon>
        <taxon>Streptophyta</taxon>
        <taxon>Embryophyta</taxon>
        <taxon>Tracheophyta</taxon>
        <taxon>Spermatophyta</taxon>
        <taxon>Magnoliopsida</taxon>
        <taxon>eudicotyledons</taxon>
        <taxon>Gunneridae</taxon>
        <taxon>Pentapetalae</taxon>
        <taxon>rosids</taxon>
        <taxon>fabids</taxon>
        <taxon>Fabales</taxon>
        <taxon>Fabaceae</taxon>
        <taxon>Papilionoideae</taxon>
        <taxon>50 kb inversion clade</taxon>
        <taxon>NPAAA clade</taxon>
        <taxon>Hologalegina</taxon>
        <taxon>IRL clade</taxon>
        <taxon>Trifolieae</taxon>
        <taxon>Medicago</taxon>
    </lineage>
</organism>
<reference evidence="1 3" key="2">
    <citation type="journal article" date="2014" name="BMC Genomics">
        <title>An improved genome release (version Mt4.0) for the model legume Medicago truncatula.</title>
        <authorList>
            <person name="Tang H."/>
            <person name="Krishnakumar V."/>
            <person name="Bidwell S."/>
            <person name="Rosen B."/>
            <person name="Chan A."/>
            <person name="Zhou S."/>
            <person name="Gentzbittel L."/>
            <person name="Childs K.L."/>
            <person name="Yandell M."/>
            <person name="Gundlach H."/>
            <person name="Mayer K.F."/>
            <person name="Schwartz D.C."/>
            <person name="Town C.D."/>
        </authorList>
    </citation>
    <scope>GENOME REANNOTATION</scope>
    <source>
        <strain evidence="2 3">cv. Jemalong A17</strain>
    </source>
</reference>
<name>G7LA45_MEDTR</name>
<dbReference type="EMBL" id="CM001224">
    <property type="protein sequence ID" value="AET02827.1"/>
    <property type="molecule type" value="Genomic_DNA"/>
</dbReference>
<dbReference type="PaxDb" id="3880-AET02827"/>
<dbReference type="HOGENOM" id="CLU_2324008_0_0_1"/>
<accession>G7LA45</accession>
<dbReference type="AlphaFoldDB" id="G7LA45"/>
<keyword evidence="3" id="KW-1185">Reference proteome</keyword>
<evidence type="ECO:0000313" key="2">
    <source>
        <dbReference type="EnsemblPlants" id="AET02827"/>
    </source>
</evidence>
<dbReference type="Proteomes" id="UP000002051">
    <property type="component" value="Chromosome 8"/>
</dbReference>
<evidence type="ECO:0000313" key="3">
    <source>
        <dbReference type="Proteomes" id="UP000002051"/>
    </source>
</evidence>
<reference evidence="2" key="3">
    <citation type="submission" date="2015-04" db="UniProtKB">
        <authorList>
            <consortium name="EnsemblPlants"/>
        </authorList>
    </citation>
    <scope>IDENTIFICATION</scope>
    <source>
        <strain evidence="2">cv. Jemalong A17</strain>
    </source>
</reference>
<gene>
    <name evidence="1" type="ordered locus">MTR_8g054280</name>
</gene>
<dbReference type="EnsemblPlants" id="AET02827">
    <property type="protein sequence ID" value="AET02827"/>
    <property type="gene ID" value="MTR_8g054280"/>
</dbReference>
<sequence>MPKAGFEPRTLVKLEKTCSISSKLTLPECSNCLRNYLRILRTFPQDTFFLRILSRIHVPAAFPTEILSVGNIVQIRNMAAKFPGFPMEGFPTENPMDKP</sequence>
<protein>
    <submittedName>
        <fullName evidence="1 2">Uncharacterized protein</fullName>
    </submittedName>
</protein>